<dbReference type="AlphaFoldDB" id="A0A3M7S9C7"/>
<accession>A0A3M7S9C7</accession>
<dbReference type="EMBL" id="REGN01001822">
    <property type="protein sequence ID" value="RNA32257.1"/>
    <property type="molecule type" value="Genomic_DNA"/>
</dbReference>
<gene>
    <name evidence="1" type="ORF">BpHYR1_036945</name>
</gene>
<reference evidence="1 2" key="1">
    <citation type="journal article" date="2018" name="Sci. Rep.">
        <title>Genomic signatures of local adaptation to the degree of environmental predictability in rotifers.</title>
        <authorList>
            <person name="Franch-Gras L."/>
            <person name="Hahn C."/>
            <person name="Garcia-Roger E.M."/>
            <person name="Carmona M.J."/>
            <person name="Serra M."/>
            <person name="Gomez A."/>
        </authorList>
    </citation>
    <scope>NUCLEOTIDE SEQUENCE [LARGE SCALE GENOMIC DNA]</scope>
    <source>
        <strain evidence="1">HYR1</strain>
    </source>
</reference>
<name>A0A3M7S9C7_BRAPC</name>
<proteinExistence type="predicted"/>
<evidence type="ECO:0000313" key="2">
    <source>
        <dbReference type="Proteomes" id="UP000276133"/>
    </source>
</evidence>
<organism evidence="1 2">
    <name type="scientific">Brachionus plicatilis</name>
    <name type="common">Marine rotifer</name>
    <name type="synonym">Brachionus muelleri</name>
    <dbReference type="NCBI Taxonomy" id="10195"/>
    <lineage>
        <taxon>Eukaryota</taxon>
        <taxon>Metazoa</taxon>
        <taxon>Spiralia</taxon>
        <taxon>Gnathifera</taxon>
        <taxon>Rotifera</taxon>
        <taxon>Eurotatoria</taxon>
        <taxon>Monogononta</taxon>
        <taxon>Pseudotrocha</taxon>
        <taxon>Ploima</taxon>
        <taxon>Brachionidae</taxon>
        <taxon>Brachionus</taxon>
    </lineage>
</organism>
<dbReference type="Proteomes" id="UP000276133">
    <property type="component" value="Unassembled WGS sequence"/>
</dbReference>
<comment type="caution">
    <text evidence="1">The sequence shown here is derived from an EMBL/GenBank/DDBJ whole genome shotgun (WGS) entry which is preliminary data.</text>
</comment>
<protein>
    <submittedName>
        <fullName evidence="1">Uncharacterized protein</fullName>
    </submittedName>
</protein>
<sequence>MYTVGLVSVAGGQDLIKCNCTSSHLLGIDQRSKLVLKCINSKTNMLGHLKKEHAMELGYQHKILLIMEFKYFLSLNLNPNLISLKSLKNKIKLKTN</sequence>
<keyword evidence="2" id="KW-1185">Reference proteome</keyword>
<evidence type="ECO:0000313" key="1">
    <source>
        <dbReference type="EMBL" id="RNA32257.1"/>
    </source>
</evidence>